<protein>
    <submittedName>
        <fullName evidence="3">Helix-turn-helix domain containing protein</fullName>
    </submittedName>
</protein>
<gene>
    <name evidence="3" type="ORF">EI983_07605</name>
</gene>
<dbReference type="Pfam" id="PF20057">
    <property type="entry name" value="DUF6456"/>
    <property type="match status" value="1"/>
</dbReference>
<evidence type="ECO:0000313" key="3">
    <source>
        <dbReference type="EMBL" id="QGX98150.1"/>
    </source>
</evidence>
<name>A0A6I6IM37_9RHOB</name>
<organism evidence="3 4">
    <name type="scientific">Roseovarius faecimaris</name>
    <dbReference type="NCBI Taxonomy" id="2494550"/>
    <lineage>
        <taxon>Bacteria</taxon>
        <taxon>Pseudomonadati</taxon>
        <taxon>Pseudomonadota</taxon>
        <taxon>Alphaproteobacteria</taxon>
        <taxon>Rhodobacterales</taxon>
        <taxon>Roseobacteraceae</taxon>
        <taxon>Roseovarius</taxon>
    </lineage>
</organism>
<evidence type="ECO:0000259" key="2">
    <source>
        <dbReference type="Pfam" id="PF20057"/>
    </source>
</evidence>
<evidence type="ECO:0000256" key="1">
    <source>
        <dbReference type="SAM" id="MobiDB-lite"/>
    </source>
</evidence>
<dbReference type="Proteomes" id="UP000428330">
    <property type="component" value="Chromosome"/>
</dbReference>
<dbReference type="InterPro" id="IPR045599">
    <property type="entry name" value="DUF6456"/>
</dbReference>
<evidence type="ECO:0000313" key="4">
    <source>
        <dbReference type="Proteomes" id="UP000428330"/>
    </source>
</evidence>
<proteinExistence type="predicted"/>
<reference evidence="4" key="1">
    <citation type="submission" date="2018-12" db="EMBL/GenBank/DDBJ databases">
        <title>Complete genome sequence of Roseovarius sp. MME-070.</title>
        <authorList>
            <person name="Nam Y.-D."/>
            <person name="Kang J."/>
            <person name="Chung W.-H."/>
            <person name="Park Y.S."/>
        </authorList>
    </citation>
    <scope>NUCLEOTIDE SEQUENCE [LARGE SCALE GENOMIC DNA]</scope>
    <source>
        <strain evidence="4">MME-070</strain>
    </source>
</reference>
<feature type="region of interest" description="Disordered" evidence="1">
    <location>
        <begin position="206"/>
        <end position="234"/>
    </location>
</feature>
<dbReference type="OrthoDB" id="7476630at2"/>
<dbReference type="AlphaFoldDB" id="A0A6I6IM37"/>
<keyword evidence="4" id="KW-1185">Reference proteome</keyword>
<dbReference type="RefSeq" id="WP_157706782.1">
    <property type="nucleotide sequence ID" value="NZ_CP034348.1"/>
</dbReference>
<feature type="domain" description="DUF6456" evidence="2">
    <location>
        <begin position="231"/>
        <end position="361"/>
    </location>
</feature>
<dbReference type="EMBL" id="CP034348">
    <property type="protein sequence ID" value="QGX98150.1"/>
    <property type="molecule type" value="Genomic_DNA"/>
</dbReference>
<accession>A0A6I6IM37</accession>
<dbReference type="KEGG" id="rom:EI983_07605"/>
<sequence length="370" mass="40791">MGNGPRVAAWKDVVPDWVPRPAVHYLAHTEAGLPIRELARGAGCHASTVLRQIRSFETRREDPLVDAALHRLGRRVFLRGTGSSREETRMIAHSAEHEADPALTEGELRQQALRVLRRLCESGALLVVADNMDKAVIVRESADNEPTRTGIVEKKVAEALALKGWLQCGKTGRITRYAISSAGRDALSRLMAEAENKALGFADAQARFDGPGHEAPPAQADPGPRRGRRRRYGGTESPLVVLARRRDKSGQSFLTDDLVRAGERLREDFELAQMESRGAQDWESYLDMPAVGDAPTEGSTARARVIGALRDLGPGLGDVALQCCCYLEGLERIEKRMNWSARSGKIVLRIALQRLRRHYEQLGEAARMIG</sequence>